<gene>
    <name evidence="3" type="ORF">F130042H8_07730</name>
</gene>
<keyword evidence="1" id="KW-0812">Transmembrane</keyword>
<sequence>MVDGILLALAAACTVYFVIIVVYAGIGTSFAFIWLFFAALLVFLVYGKWYYSRNMIRIPGWVPVSIVTTCVAGVITMALLCFLVFLGAASPQEPGLDYVIVLGARVKEHTISDSLKKRLDRAIDYAQKNPDTYLVLSGGKGKDEPVSEAQAMYQYLVYNGVRPEQLLLEDRSASTVENIAYSKVVIERHRDKLRLEREEREKRQQGPEALFKRNGGNYLVVDDKPMEIGVLTSSFHVFRARMIAKKWGFSHVYGISAQSDPVLFVHLCVRECASIIKDRLMGNM</sequence>
<keyword evidence="1" id="KW-0472">Membrane</keyword>
<keyword evidence="1" id="KW-1133">Transmembrane helix</keyword>
<dbReference type="PANTHER" id="PTHR30336">
    <property type="entry name" value="INNER MEMBRANE PROTEIN, PROBABLE PERMEASE"/>
    <property type="match status" value="1"/>
</dbReference>
<proteinExistence type="predicted"/>
<dbReference type="RefSeq" id="WP_176254236.1">
    <property type="nucleotide sequence ID" value="NZ_BAABXL010000001.1"/>
</dbReference>
<name>A0ABQ0AUL1_9FIRM</name>
<dbReference type="CDD" id="cd06259">
    <property type="entry name" value="YdcF-like"/>
    <property type="match status" value="1"/>
</dbReference>
<feature type="transmembrane region" description="Helical" evidence="1">
    <location>
        <begin position="61"/>
        <end position="86"/>
    </location>
</feature>
<dbReference type="InterPro" id="IPR014729">
    <property type="entry name" value="Rossmann-like_a/b/a_fold"/>
</dbReference>
<dbReference type="InterPro" id="IPR051599">
    <property type="entry name" value="Cell_Envelope_Assoc"/>
</dbReference>
<dbReference type="InterPro" id="IPR003848">
    <property type="entry name" value="DUF218"/>
</dbReference>
<dbReference type="EMBL" id="BAABXL010000001">
    <property type="protein sequence ID" value="GAA6267713.1"/>
    <property type="molecule type" value="Genomic_DNA"/>
</dbReference>
<dbReference type="Proteomes" id="UP001600894">
    <property type="component" value="Unassembled WGS sequence"/>
</dbReference>
<accession>A0ABQ0AUL1</accession>
<reference evidence="3 4" key="1">
    <citation type="submission" date="2024-04" db="EMBL/GenBank/DDBJ databases">
        <title>Defined microbial consortia suppress multidrug-resistant proinflammatory Enterobacteriaceae via ecological control.</title>
        <authorList>
            <person name="Furuichi M."/>
            <person name="Kawaguchi T."/>
            <person name="Pust M."/>
            <person name="Yasuma K."/>
            <person name="Plichta D."/>
            <person name="Hasegawa N."/>
            <person name="Ohya T."/>
            <person name="Bhattarai S."/>
            <person name="Sasajima S."/>
            <person name="Aoto Y."/>
            <person name="Tuganbaev T."/>
            <person name="Yaginuma M."/>
            <person name="Ueda M."/>
            <person name="Okahashi N."/>
            <person name="Amafuji K."/>
            <person name="Kiridooshi Y."/>
            <person name="Sugita K."/>
            <person name="Strazar M."/>
            <person name="Skelly A."/>
            <person name="Suda W."/>
            <person name="Hattori M."/>
            <person name="Nakamoto N."/>
            <person name="Caballero S."/>
            <person name="Norman J."/>
            <person name="Olle B."/>
            <person name="Tanoue T."/>
            <person name="Arita M."/>
            <person name="Bucci V."/>
            <person name="Atarashi K."/>
            <person name="Xavier R."/>
            <person name="Honda K."/>
        </authorList>
    </citation>
    <scope>NUCLEOTIDE SEQUENCE [LARGE SCALE GENOMIC DNA]</scope>
    <source>
        <strain evidence="4">f13</strain>
    </source>
</reference>
<evidence type="ECO:0000313" key="4">
    <source>
        <dbReference type="Proteomes" id="UP001600894"/>
    </source>
</evidence>
<evidence type="ECO:0000256" key="1">
    <source>
        <dbReference type="SAM" id="Phobius"/>
    </source>
</evidence>
<dbReference type="PANTHER" id="PTHR30336:SF4">
    <property type="entry name" value="ENVELOPE BIOGENESIS FACTOR ELYC"/>
    <property type="match status" value="1"/>
</dbReference>
<protein>
    <submittedName>
        <fullName evidence="3">YdcF family protein</fullName>
    </submittedName>
</protein>
<feature type="transmembrane region" description="Helical" evidence="1">
    <location>
        <begin position="5"/>
        <end position="26"/>
    </location>
</feature>
<evidence type="ECO:0000313" key="3">
    <source>
        <dbReference type="EMBL" id="GAA6267713.1"/>
    </source>
</evidence>
<feature type="domain" description="DUF218" evidence="2">
    <location>
        <begin position="97"/>
        <end position="252"/>
    </location>
</feature>
<keyword evidence="4" id="KW-1185">Reference proteome</keyword>
<organism evidence="3 4">
    <name type="scientific">Enterocloster alcoholdehydrogenati</name>
    <dbReference type="NCBI Taxonomy" id="2547410"/>
    <lineage>
        <taxon>Bacteria</taxon>
        <taxon>Bacillati</taxon>
        <taxon>Bacillota</taxon>
        <taxon>Clostridia</taxon>
        <taxon>Lachnospirales</taxon>
        <taxon>Lachnospiraceae</taxon>
        <taxon>Enterocloster</taxon>
    </lineage>
</organism>
<dbReference type="Pfam" id="PF02698">
    <property type="entry name" value="DUF218"/>
    <property type="match status" value="1"/>
</dbReference>
<feature type="transmembrane region" description="Helical" evidence="1">
    <location>
        <begin position="32"/>
        <end position="49"/>
    </location>
</feature>
<comment type="caution">
    <text evidence="3">The sequence shown here is derived from an EMBL/GenBank/DDBJ whole genome shotgun (WGS) entry which is preliminary data.</text>
</comment>
<evidence type="ECO:0000259" key="2">
    <source>
        <dbReference type="Pfam" id="PF02698"/>
    </source>
</evidence>
<dbReference type="Gene3D" id="3.40.50.620">
    <property type="entry name" value="HUPs"/>
    <property type="match status" value="1"/>
</dbReference>